<dbReference type="OrthoDB" id="1357022at2759"/>
<dbReference type="Gene3D" id="1.10.8.430">
    <property type="entry name" value="Helical domain of apoptotic protease-activating factors"/>
    <property type="match status" value="1"/>
</dbReference>
<dbReference type="AlphaFoldDB" id="A0A5N6PME5"/>
<dbReference type="GO" id="GO:0043531">
    <property type="term" value="F:ADP binding"/>
    <property type="evidence" value="ECO:0007669"/>
    <property type="project" value="InterPro"/>
</dbReference>
<reference evidence="3 4" key="1">
    <citation type="submission" date="2019-05" db="EMBL/GenBank/DDBJ databases">
        <title>Mikania micrantha, genome provides insights into the molecular mechanism of rapid growth.</title>
        <authorList>
            <person name="Liu B."/>
        </authorList>
    </citation>
    <scope>NUCLEOTIDE SEQUENCE [LARGE SCALE GENOMIC DNA]</scope>
    <source>
        <strain evidence="3">NLD-2019</strain>
        <tissue evidence="3">Leaf</tissue>
    </source>
</reference>
<keyword evidence="1" id="KW-0433">Leucine-rich repeat</keyword>
<evidence type="ECO:0000259" key="2">
    <source>
        <dbReference type="Pfam" id="PF00931"/>
    </source>
</evidence>
<dbReference type="PANTHER" id="PTHR11017">
    <property type="entry name" value="LEUCINE-RICH REPEAT-CONTAINING PROTEIN"/>
    <property type="match status" value="1"/>
</dbReference>
<dbReference type="PANTHER" id="PTHR11017:SF544">
    <property type="entry name" value="ADP-RIBOSYL CYCLASE_CYCLIC ADP-RIBOSE HYDROLASE"/>
    <property type="match status" value="1"/>
</dbReference>
<evidence type="ECO:0000313" key="4">
    <source>
        <dbReference type="Proteomes" id="UP000326396"/>
    </source>
</evidence>
<dbReference type="EMBL" id="SZYD01000004">
    <property type="protein sequence ID" value="KAD6454825.1"/>
    <property type="molecule type" value="Genomic_DNA"/>
</dbReference>
<dbReference type="Proteomes" id="UP000326396">
    <property type="component" value="Linkage Group LG12"/>
</dbReference>
<keyword evidence="4" id="KW-1185">Reference proteome</keyword>
<evidence type="ECO:0000256" key="1">
    <source>
        <dbReference type="ARBA" id="ARBA00022614"/>
    </source>
</evidence>
<dbReference type="InterPro" id="IPR042197">
    <property type="entry name" value="Apaf_helical"/>
</dbReference>
<evidence type="ECO:0000313" key="3">
    <source>
        <dbReference type="EMBL" id="KAD6454825.1"/>
    </source>
</evidence>
<proteinExistence type="predicted"/>
<dbReference type="PRINTS" id="PR00364">
    <property type="entry name" value="DISEASERSIST"/>
</dbReference>
<dbReference type="SUPFAM" id="SSF52540">
    <property type="entry name" value="P-loop containing nucleoside triphosphate hydrolases"/>
    <property type="match status" value="1"/>
</dbReference>
<dbReference type="InterPro" id="IPR044974">
    <property type="entry name" value="Disease_R_plants"/>
</dbReference>
<accession>A0A5N6PME5</accession>
<protein>
    <recommendedName>
        <fullName evidence="2">NB-ARC domain-containing protein</fullName>
    </recommendedName>
</protein>
<sequence>METRVKNAISSLEIDSKDDVRIIGIWGMRGAGKTTLAQAIFDHISVCFEGKSFVDNVREVSKGSLFGLQKLQKQVLRDVFNDRSIYVTSVSDGINKMKRMMSRRKVLVVLDDVGHIEQLEALAGELTWFKPGSRIIITTRDKQVLIAQGVHVDNIYNISLLSREEAICLFSRRAFKREFPSQGYEELSQQVVYYTSCLPLTIKVLGSFLYGKSEATWVDTLDKLKTIPLEETLKKLEISYDGLEKDQKEISYISQLSEGGERKVE</sequence>
<name>A0A5N6PME5_9ASTR</name>
<dbReference type="InterPro" id="IPR002182">
    <property type="entry name" value="NB-ARC"/>
</dbReference>
<feature type="domain" description="NB-ARC" evidence="2">
    <location>
        <begin position="7"/>
        <end position="178"/>
    </location>
</feature>
<dbReference type="Gene3D" id="3.40.50.300">
    <property type="entry name" value="P-loop containing nucleotide triphosphate hydrolases"/>
    <property type="match status" value="1"/>
</dbReference>
<organism evidence="3 4">
    <name type="scientific">Mikania micrantha</name>
    <name type="common">bitter vine</name>
    <dbReference type="NCBI Taxonomy" id="192012"/>
    <lineage>
        <taxon>Eukaryota</taxon>
        <taxon>Viridiplantae</taxon>
        <taxon>Streptophyta</taxon>
        <taxon>Embryophyta</taxon>
        <taxon>Tracheophyta</taxon>
        <taxon>Spermatophyta</taxon>
        <taxon>Magnoliopsida</taxon>
        <taxon>eudicotyledons</taxon>
        <taxon>Gunneridae</taxon>
        <taxon>Pentapetalae</taxon>
        <taxon>asterids</taxon>
        <taxon>campanulids</taxon>
        <taxon>Asterales</taxon>
        <taxon>Asteraceae</taxon>
        <taxon>Asteroideae</taxon>
        <taxon>Heliantheae alliance</taxon>
        <taxon>Eupatorieae</taxon>
        <taxon>Mikania</taxon>
    </lineage>
</organism>
<dbReference type="GO" id="GO:0006952">
    <property type="term" value="P:defense response"/>
    <property type="evidence" value="ECO:0007669"/>
    <property type="project" value="InterPro"/>
</dbReference>
<dbReference type="InterPro" id="IPR027417">
    <property type="entry name" value="P-loop_NTPase"/>
</dbReference>
<dbReference type="Pfam" id="PF00931">
    <property type="entry name" value="NB-ARC"/>
    <property type="match status" value="1"/>
</dbReference>
<comment type="caution">
    <text evidence="3">The sequence shown here is derived from an EMBL/GenBank/DDBJ whole genome shotgun (WGS) entry which is preliminary data.</text>
</comment>
<gene>
    <name evidence="3" type="ORF">E3N88_09531</name>
</gene>